<evidence type="ECO:0000256" key="2">
    <source>
        <dbReference type="ARBA" id="ARBA00009765"/>
    </source>
</evidence>
<evidence type="ECO:0000313" key="12">
    <source>
        <dbReference type="Proteomes" id="UP000887226"/>
    </source>
</evidence>
<keyword evidence="9 10" id="KW-0472">Membrane</keyword>
<evidence type="ECO:0000256" key="8">
    <source>
        <dbReference type="ARBA" id="ARBA00023065"/>
    </source>
</evidence>
<keyword evidence="12" id="KW-1185">Reference proteome</keyword>
<dbReference type="Gene3D" id="1.20.58.340">
    <property type="entry name" value="Magnesium transport protein CorA, transmembrane region"/>
    <property type="match status" value="1"/>
</dbReference>
<organism evidence="11 12">
    <name type="scientific">Calycina marina</name>
    <dbReference type="NCBI Taxonomy" id="1763456"/>
    <lineage>
        <taxon>Eukaryota</taxon>
        <taxon>Fungi</taxon>
        <taxon>Dikarya</taxon>
        <taxon>Ascomycota</taxon>
        <taxon>Pezizomycotina</taxon>
        <taxon>Leotiomycetes</taxon>
        <taxon>Helotiales</taxon>
        <taxon>Pezizellaceae</taxon>
        <taxon>Calycina</taxon>
    </lineage>
</organism>
<reference evidence="11" key="1">
    <citation type="journal article" date="2021" name="IMA Fungus">
        <title>Genomic characterization of three marine fungi, including Emericellopsis atlantica sp. nov. with signatures of a generalist lifestyle and marine biomass degradation.</title>
        <authorList>
            <person name="Hagestad O.C."/>
            <person name="Hou L."/>
            <person name="Andersen J.H."/>
            <person name="Hansen E.H."/>
            <person name="Altermark B."/>
            <person name="Li C."/>
            <person name="Kuhnert E."/>
            <person name="Cox R.J."/>
            <person name="Crous P.W."/>
            <person name="Spatafora J.W."/>
            <person name="Lail K."/>
            <person name="Amirebrahimi M."/>
            <person name="Lipzen A."/>
            <person name="Pangilinan J."/>
            <person name="Andreopoulos W."/>
            <person name="Hayes R.D."/>
            <person name="Ng V."/>
            <person name="Grigoriev I.V."/>
            <person name="Jackson S.A."/>
            <person name="Sutton T.D.S."/>
            <person name="Dobson A.D.W."/>
            <person name="Rama T."/>
        </authorList>
    </citation>
    <scope>NUCLEOTIDE SEQUENCE</scope>
    <source>
        <strain evidence="11">TRa3180A</strain>
    </source>
</reference>
<sequence>MVIRMNLNRPMKSFWKTKIRQPSRKSSCQLEQRHVFRLLSQRAFNCKSRSAFQARNANFKGPEKPIESERLLYQGLEISESKQFALGSSLATRLSTDRTLQCTEFDDKGNIVARNVEIKKSDLVNKFGILSRDLRKIDDEHDFPAILVRESTILVNFLQHRALITYKRVLVVHLGTPNTGINYDSSFMYGLQGKLNFGISQHSNLPYEFRALETVLVMVISELDVEYQKIKTPVNKLLDELQHDVSLEKLKQLLDVSKQASAFRQNVQRVRTALHTVLEADDDMAAMYLSGKAAGTPRQEADHTEIELLIENYYDASGEIVDKADKLLSDVEYTYDSVRSILDSHRNSIMMLDVQFSIAAVGLGMATYVVGLYGMNLINGLEENIHGFSFITGGSVIGILGVGIFGLYKLRRVRKIYSMHGMHYDRRHRTKN</sequence>
<keyword evidence="3 10" id="KW-0813">Transport</keyword>
<evidence type="ECO:0000256" key="10">
    <source>
        <dbReference type="RuleBase" id="RU366042"/>
    </source>
</evidence>
<dbReference type="InterPro" id="IPR039204">
    <property type="entry name" value="MRS2-like"/>
</dbReference>
<dbReference type="Proteomes" id="UP000887226">
    <property type="component" value="Unassembled WGS sequence"/>
</dbReference>
<dbReference type="Pfam" id="PF22099">
    <property type="entry name" value="MRS2-like"/>
    <property type="match status" value="1"/>
</dbReference>
<feature type="transmembrane region" description="Helical" evidence="10">
    <location>
        <begin position="387"/>
        <end position="408"/>
    </location>
</feature>
<dbReference type="Gene3D" id="2.40.128.330">
    <property type="match status" value="1"/>
</dbReference>
<dbReference type="PANTHER" id="PTHR13890">
    <property type="entry name" value="RNA SPLICING PROTEIN MRS2, MITOCHONDRIAL"/>
    <property type="match status" value="1"/>
</dbReference>
<comment type="similarity">
    <text evidence="2 10">Belongs to the CorA metal ion transporter (MIT) (TC 1.A.35) family.</text>
</comment>
<proteinExistence type="inferred from homology"/>
<dbReference type="GO" id="GO:0015095">
    <property type="term" value="F:magnesium ion transmembrane transporter activity"/>
    <property type="evidence" value="ECO:0007669"/>
    <property type="project" value="TreeGrafter"/>
</dbReference>
<evidence type="ECO:0000256" key="7">
    <source>
        <dbReference type="ARBA" id="ARBA00022989"/>
    </source>
</evidence>
<comment type="subcellular location">
    <subcellularLocation>
        <location evidence="1">Membrane</location>
        <topology evidence="1">Multi-pass membrane protein</topology>
    </subcellularLocation>
    <subcellularLocation>
        <location evidence="10">Mitochondrion inner membrane</location>
        <topology evidence="10">Multi-pass membrane protein</topology>
    </subcellularLocation>
</comment>
<dbReference type="EMBL" id="MU253899">
    <property type="protein sequence ID" value="KAG9244528.1"/>
    <property type="molecule type" value="Genomic_DNA"/>
</dbReference>
<name>A0A9P8CEV9_9HELO</name>
<evidence type="ECO:0000256" key="9">
    <source>
        <dbReference type="ARBA" id="ARBA00023136"/>
    </source>
</evidence>
<evidence type="ECO:0000256" key="6">
    <source>
        <dbReference type="ARBA" id="ARBA00022946"/>
    </source>
</evidence>
<dbReference type="CDD" id="cd12823">
    <property type="entry name" value="Mrs2_Mfm1p-like"/>
    <property type="match status" value="1"/>
</dbReference>
<dbReference type="GO" id="GO:0045016">
    <property type="term" value="P:mitochondrial magnesium ion transmembrane transport"/>
    <property type="evidence" value="ECO:0007669"/>
    <property type="project" value="TreeGrafter"/>
</dbReference>
<evidence type="ECO:0000256" key="4">
    <source>
        <dbReference type="ARBA" id="ARBA00022692"/>
    </source>
</evidence>
<dbReference type="OrthoDB" id="10251508at2759"/>
<dbReference type="GO" id="GO:0005743">
    <property type="term" value="C:mitochondrial inner membrane"/>
    <property type="evidence" value="ECO:0007669"/>
    <property type="project" value="UniProtKB-SubCell"/>
</dbReference>
<gene>
    <name evidence="11" type="ORF">BJ878DRAFT_505778</name>
</gene>
<evidence type="ECO:0000256" key="3">
    <source>
        <dbReference type="ARBA" id="ARBA00022448"/>
    </source>
</evidence>
<keyword evidence="5 10" id="KW-0460">Magnesium</keyword>
<keyword evidence="10" id="KW-0999">Mitochondrion inner membrane</keyword>
<feature type="transmembrane region" description="Helical" evidence="10">
    <location>
        <begin position="356"/>
        <end position="375"/>
    </location>
</feature>
<evidence type="ECO:0000256" key="1">
    <source>
        <dbReference type="ARBA" id="ARBA00004141"/>
    </source>
</evidence>
<evidence type="ECO:0000313" key="11">
    <source>
        <dbReference type="EMBL" id="KAG9244528.1"/>
    </source>
</evidence>
<dbReference type="AlphaFoldDB" id="A0A9P8CEV9"/>
<keyword evidence="4 10" id="KW-0812">Transmembrane</keyword>
<protein>
    <recommendedName>
        <fullName evidence="10">Magnesium transporter</fullName>
    </recommendedName>
</protein>
<keyword evidence="10" id="KW-0496">Mitochondrion</keyword>
<keyword evidence="8 10" id="KW-0406">Ion transport</keyword>
<evidence type="ECO:0000256" key="5">
    <source>
        <dbReference type="ARBA" id="ARBA00022842"/>
    </source>
</evidence>
<accession>A0A9P8CEV9</accession>
<comment type="caution">
    <text evidence="11">The sequence shown here is derived from an EMBL/GenBank/DDBJ whole genome shotgun (WGS) entry which is preliminary data.</text>
</comment>
<keyword evidence="6" id="KW-0809">Transit peptide</keyword>
<keyword evidence="7 10" id="KW-1133">Transmembrane helix</keyword>
<dbReference type="PANTHER" id="PTHR13890:SF0">
    <property type="entry name" value="MAGNESIUM TRANSPORTER MRS2 HOMOLOG, MITOCHONDRIAL"/>
    <property type="match status" value="1"/>
</dbReference>